<dbReference type="InterPro" id="IPR051602">
    <property type="entry name" value="ACC_Biotin_Carboxylase"/>
</dbReference>
<dbReference type="PANTHER" id="PTHR48095:SF2">
    <property type="entry name" value="BIOTIN CARBOXYLASE, CHLOROPLASTIC"/>
    <property type="match status" value="1"/>
</dbReference>
<dbReference type="GO" id="GO:0006633">
    <property type="term" value="P:fatty acid biosynthetic process"/>
    <property type="evidence" value="ECO:0007669"/>
    <property type="project" value="UniProtKB-KW"/>
</dbReference>
<accession>A8RM53</accession>
<dbReference type="Gene3D" id="3.30.470.20">
    <property type="entry name" value="ATP-grasp fold, B domain"/>
    <property type="match status" value="1"/>
</dbReference>
<evidence type="ECO:0000256" key="1">
    <source>
        <dbReference type="ARBA" id="ARBA00003761"/>
    </source>
</evidence>
<keyword evidence="13" id="KW-0444">Lipid biosynthesis</keyword>
<dbReference type="PaxDb" id="411902-CLOBOL_01822"/>
<evidence type="ECO:0000256" key="8">
    <source>
        <dbReference type="ARBA" id="ARBA00022840"/>
    </source>
</evidence>
<keyword evidence="13" id="KW-0275">Fatty acid biosynthesis</keyword>
<dbReference type="GO" id="GO:2001295">
    <property type="term" value="P:malonyl-CoA biosynthetic process"/>
    <property type="evidence" value="ECO:0007669"/>
    <property type="project" value="UniProtKB-UniPathway"/>
</dbReference>
<evidence type="ECO:0000256" key="7">
    <source>
        <dbReference type="ARBA" id="ARBA00022741"/>
    </source>
</evidence>
<dbReference type="eggNOG" id="COG0439">
    <property type="taxonomic scope" value="Bacteria"/>
</dbReference>
<dbReference type="InterPro" id="IPR011761">
    <property type="entry name" value="ATP-grasp"/>
</dbReference>
<dbReference type="SUPFAM" id="SSF52440">
    <property type="entry name" value="PreATP-grasp domain"/>
    <property type="match status" value="1"/>
</dbReference>
<evidence type="ECO:0000256" key="10">
    <source>
        <dbReference type="ARBA" id="ARBA00023267"/>
    </source>
</evidence>
<keyword evidence="7 12" id="KW-0547">Nucleotide-binding</keyword>
<dbReference type="InterPro" id="IPR004549">
    <property type="entry name" value="Acetyl_CoA_COase_biotin_COase"/>
</dbReference>
<dbReference type="GO" id="GO:0004075">
    <property type="term" value="F:biotin carboxylase activity"/>
    <property type="evidence" value="ECO:0007669"/>
    <property type="project" value="UniProtKB-EC"/>
</dbReference>
<dbReference type="PROSITE" id="PS50975">
    <property type="entry name" value="ATP_GRASP"/>
    <property type="match status" value="1"/>
</dbReference>
<dbReference type="GO" id="GO:0046872">
    <property type="term" value="F:metal ion binding"/>
    <property type="evidence" value="ECO:0007669"/>
    <property type="project" value="UniProtKB-KW"/>
</dbReference>
<dbReference type="PROSITE" id="PS00866">
    <property type="entry name" value="CPSASE_1"/>
    <property type="match status" value="1"/>
</dbReference>
<sequence length="452" mass="50057">MPMFNKILIANRGEIAVRVIRACREMGIQTVAVYSEADRDCLHTMLADEAICIGPAASTDSYLNIERILAATVAMKADAIHPGFGFLSENARFAKLCAECNIAFIGPSAEIINKMGNKSEARKTMMEAGVPVVPGSKEPVHAAEDGLAMAKEIGFPVMIKASSGGGGKGMRISRSPEDFTELFNAAQMESVKGFSDDTMYIEKYIEKPRHVEFQIMADKHGNVVHLGERDCSIQRRHQKVLEEAPCDVISPGLRKAMGDTAVKATKAVGYENAGTIEFLLDKDKNFYFMEMNTRIQVEHPVTEMVTGMDLIKEQIRVAAGETLSVSQEDVRIEGHAIECRINAENPSKNFMPCPGRITNVHIPGGNGVRVDTHIYNDYKVPANYDSMLMKLIVYDKDREAAISKMRSALGEVIIEGIETNINFQYEILENDAFQQGDTDTSFIEKHFPDYVR</sequence>
<evidence type="ECO:0000256" key="4">
    <source>
        <dbReference type="ARBA" id="ARBA00013263"/>
    </source>
</evidence>
<comment type="function">
    <text evidence="1 13">This protein is a component of the acetyl coenzyme A carboxylase complex; first, biotin carboxylase catalyzes the carboxylation of the carrier protein and then the transcarboxylase transfers the carboxyl group to form malonyl-CoA.</text>
</comment>
<dbReference type="FunFam" id="3.40.50.20:FF:000010">
    <property type="entry name" value="Propionyl-CoA carboxylase subunit alpha"/>
    <property type="match status" value="1"/>
</dbReference>
<keyword evidence="6" id="KW-0479">Metal-binding</keyword>
<evidence type="ECO:0000256" key="12">
    <source>
        <dbReference type="PROSITE-ProRule" id="PRU00409"/>
    </source>
</evidence>
<dbReference type="NCBIfam" id="TIGR00514">
    <property type="entry name" value="accC"/>
    <property type="match status" value="1"/>
</dbReference>
<reference evidence="16 17" key="1">
    <citation type="submission" date="2007-08" db="EMBL/GenBank/DDBJ databases">
        <authorList>
            <person name="Fulton L."/>
            <person name="Clifton S."/>
            <person name="Fulton B."/>
            <person name="Xu J."/>
            <person name="Minx P."/>
            <person name="Pepin K.H."/>
            <person name="Johnson M."/>
            <person name="Thiruvilangam P."/>
            <person name="Bhonagiri V."/>
            <person name="Nash W.E."/>
            <person name="Mardis E.R."/>
            <person name="Wilson R.K."/>
        </authorList>
    </citation>
    <scope>NUCLEOTIDE SEQUENCE [LARGE SCALE GENOMIC DNA]</scope>
    <source>
        <strain evidence="17">ATCC BAA-613 / DSM 15670 / CCUG 46953 / JCM 12243 / WAL 16351</strain>
    </source>
</reference>
<protein>
    <recommendedName>
        <fullName evidence="4 13">Biotin carboxylase</fullName>
        <ecNumber evidence="4 13">6.3.4.14</ecNumber>
    </recommendedName>
    <alternativeName>
        <fullName evidence="13">Acetyl-coenzyme A carboxylase biotin carboxylase subunit A</fullName>
    </alternativeName>
</protein>
<dbReference type="Pfam" id="PF00289">
    <property type="entry name" value="Biotin_carb_N"/>
    <property type="match status" value="1"/>
</dbReference>
<dbReference type="Proteomes" id="UP000005396">
    <property type="component" value="Unassembled WGS sequence"/>
</dbReference>
<comment type="subunit">
    <text evidence="3 13">Acetyl-CoA carboxylase is a heterohexamer of biotin carboxyl carrier protein, biotin carboxylase and the two subunits of carboxyl transferase in a 2:2 complex.</text>
</comment>
<evidence type="ECO:0000259" key="15">
    <source>
        <dbReference type="PROSITE" id="PS50979"/>
    </source>
</evidence>
<feature type="domain" description="ATP-grasp" evidence="14">
    <location>
        <begin position="122"/>
        <end position="319"/>
    </location>
</feature>
<evidence type="ECO:0000256" key="13">
    <source>
        <dbReference type="RuleBase" id="RU365063"/>
    </source>
</evidence>
<evidence type="ECO:0000256" key="11">
    <source>
        <dbReference type="ARBA" id="ARBA00048600"/>
    </source>
</evidence>
<keyword evidence="13" id="KW-0276">Fatty acid metabolism</keyword>
<evidence type="ECO:0000259" key="14">
    <source>
        <dbReference type="PROSITE" id="PS50975"/>
    </source>
</evidence>
<keyword evidence="5 13" id="KW-0436">Ligase</keyword>
<dbReference type="InterPro" id="IPR005482">
    <property type="entry name" value="Biotin_COase_C"/>
</dbReference>
<proteinExistence type="predicted"/>
<dbReference type="InterPro" id="IPR016185">
    <property type="entry name" value="PreATP-grasp_dom_sf"/>
</dbReference>
<dbReference type="InterPro" id="IPR005481">
    <property type="entry name" value="BC-like_N"/>
</dbReference>
<dbReference type="GO" id="GO:0005524">
    <property type="term" value="F:ATP binding"/>
    <property type="evidence" value="ECO:0007669"/>
    <property type="project" value="UniProtKB-UniRule"/>
</dbReference>
<dbReference type="PROSITE" id="PS50979">
    <property type="entry name" value="BC"/>
    <property type="match status" value="1"/>
</dbReference>
<dbReference type="InterPro" id="IPR011054">
    <property type="entry name" value="Rudment_hybrid_motif"/>
</dbReference>
<reference evidence="16 17" key="2">
    <citation type="submission" date="2007-09" db="EMBL/GenBank/DDBJ databases">
        <title>Draft genome sequence of Clostridium bolteae (ATCC BAA-613).</title>
        <authorList>
            <person name="Sudarsanam P."/>
            <person name="Ley R."/>
            <person name="Guruge J."/>
            <person name="Turnbaugh P.J."/>
            <person name="Mahowald M."/>
            <person name="Liep D."/>
            <person name="Gordon J."/>
        </authorList>
    </citation>
    <scope>NUCLEOTIDE SEQUENCE [LARGE SCALE GENOMIC DNA]</scope>
    <source>
        <strain evidence="17">ATCC BAA-613 / DSM 15670 / CCUG 46953 / JCM 12243 / WAL 16351</strain>
    </source>
</reference>
<dbReference type="UniPathway" id="UPA00655">
    <property type="reaction ID" value="UER00711"/>
</dbReference>
<dbReference type="SMART" id="SM00878">
    <property type="entry name" value="Biotin_carb_C"/>
    <property type="match status" value="1"/>
</dbReference>
<keyword evidence="10 13" id="KW-0092">Biotin</keyword>
<dbReference type="NCBIfam" id="NF004085">
    <property type="entry name" value="PRK05586.1"/>
    <property type="match status" value="1"/>
</dbReference>
<dbReference type="PROSITE" id="PS00867">
    <property type="entry name" value="CPSASE_2"/>
    <property type="match status" value="1"/>
</dbReference>
<evidence type="ECO:0000256" key="9">
    <source>
        <dbReference type="ARBA" id="ARBA00022842"/>
    </source>
</evidence>
<evidence type="ECO:0000256" key="6">
    <source>
        <dbReference type="ARBA" id="ARBA00022723"/>
    </source>
</evidence>
<dbReference type="PANTHER" id="PTHR48095">
    <property type="entry name" value="PYRUVATE CARBOXYLASE SUBUNIT A"/>
    <property type="match status" value="1"/>
</dbReference>
<comment type="catalytic activity">
    <reaction evidence="11 13">
        <text>N(6)-biotinyl-L-lysyl-[protein] + hydrogencarbonate + ATP = N(6)-carboxybiotinyl-L-lysyl-[protein] + ADP + phosphate + H(+)</text>
        <dbReference type="Rhea" id="RHEA:13501"/>
        <dbReference type="Rhea" id="RHEA-COMP:10505"/>
        <dbReference type="Rhea" id="RHEA-COMP:10506"/>
        <dbReference type="ChEBI" id="CHEBI:15378"/>
        <dbReference type="ChEBI" id="CHEBI:17544"/>
        <dbReference type="ChEBI" id="CHEBI:30616"/>
        <dbReference type="ChEBI" id="CHEBI:43474"/>
        <dbReference type="ChEBI" id="CHEBI:83144"/>
        <dbReference type="ChEBI" id="CHEBI:83145"/>
        <dbReference type="ChEBI" id="CHEBI:456216"/>
        <dbReference type="EC" id="6.3.4.14"/>
    </reaction>
</comment>
<comment type="caution">
    <text evidence="16">The sequence shown here is derived from an EMBL/GenBank/DDBJ whole genome shotgun (WGS) entry which is preliminary data.</text>
</comment>
<keyword evidence="13" id="KW-0443">Lipid metabolism</keyword>
<comment type="pathway">
    <text evidence="2 13">Lipid metabolism; malonyl-CoA biosynthesis; malonyl-CoA from acetyl-CoA: step 1/1.</text>
</comment>
<keyword evidence="8 12" id="KW-0067">ATP-binding</keyword>
<dbReference type="EC" id="6.3.4.14" evidence="4 13"/>
<dbReference type="SUPFAM" id="SSF51246">
    <property type="entry name" value="Rudiment single hybrid motif"/>
    <property type="match status" value="1"/>
</dbReference>
<keyword evidence="9" id="KW-0460">Magnesium</keyword>
<evidence type="ECO:0000256" key="2">
    <source>
        <dbReference type="ARBA" id="ARBA00004956"/>
    </source>
</evidence>
<dbReference type="FunFam" id="3.30.1490.20:FF:000018">
    <property type="entry name" value="Biotin carboxylase"/>
    <property type="match status" value="1"/>
</dbReference>
<dbReference type="HOGENOM" id="CLU_000395_3_2_9"/>
<name>A8RM53_ENTBW</name>
<dbReference type="AlphaFoldDB" id="A8RM53"/>
<dbReference type="SUPFAM" id="SSF56059">
    <property type="entry name" value="Glutathione synthetase ATP-binding domain-like"/>
    <property type="match status" value="1"/>
</dbReference>
<gene>
    <name evidence="16" type="ORF">CLOBOL_01822</name>
</gene>
<evidence type="ECO:0000256" key="5">
    <source>
        <dbReference type="ARBA" id="ARBA00022598"/>
    </source>
</evidence>
<dbReference type="InterPro" id="IPR005479">
    <property type="entry name" value="CPAse_ATP-bd"/>
</dbReference>
<feature type="domain" description="Biotin carboxylation" evidence="15">
    <location>
        <begin position="3"/>
        <end position="448"/>
    </location>
</feature>
<dbReference type="NCBIfam" id="NF006367">
    <property type="entry name" value="PRK08591.1"/>
    <property type="match status" value="1"/>
</dbReference>
<dbReference type="InterPro" id="IPR011764">
    <property type="entry name" value="Biotin_carboxylation_dom"/>
</dbReference>
<dbReference type="Pfam" id="PF02785">
    <property type="entry name" value="Biotin_carb_C"/>
    <property type="match status" value="1"/>
</dbReference>
<dbReference type="EMBL" id="ABCC02000020">
    <property type="protein sequence ID" value="EDP17870.1"/>
    <property type="molecule type" value="Genomic_DNA"/>
</dbReference>
<evidence type="ECO:0000313" key="17">
    <source>
        <dbReference type="Proteomes" id="UP000005396"/>
    </source>
</evidence>
<dbReference type="Pfam" id="PF02786">
    <property type="entry name" value="CPSase_L_D2"/>
    <property type="match status" value="1"/>
</dbReference>
<dbReference type="FunFam" id="3.30.470.20:FF:000028">
    <property type="entry name" value="Methylcrotonoyl-CoA carboxylase subunit alpha, mitochondrial"/>
    <property type="match status" value="1"/>
</dbReference>
<organism evidence="16 17">
    <name type="scientific">Enterocloster bolteae (strain ATCC BAA-613 / DSM 15670 / CCUG 46953 / JCM 12243 / WAL 16351)</name>
    <name type="common">Clostridium bolteae</name>
    <dbReference type="NCBI Taxonomy" id="411902"/>
    <lineage>
        <taxon>Bacteria</taxon>
        <taxon>Bacillati</taxon>
        <taxon>Bacillota</taxon>
        <taxon>Clostridia</taxon>
        <taxon>Lachnospirales</taxon>
        <taxon>Lachnospiraceae</taxon>
        <taxon>Enterocloster</taxon>
    </lineage>
</organism>
<evidence type="ECO:0000256" key="3">
    <source>
        <dbReference type="ARBA" id="ARBA00011750"/>
    </source>
</evidence>
<evidence type="ECO:0000313" key="16">
    <source>
        <dbReference type="EMBL" id="EDP17870.1"/>
    </source>
</evidence>